<evidence type="ECO:0000313" key="7">
    <source>
        <dbReference type="EMBL" id="OCX74241.1"/>
    </source>
</evidence>
<comment type="function">
    <text evidence="4">Lytic transglycosylase with a strong preference for naked glycan strands that lack stem peptides.</text>
</comment>
<dbReference type="GO" id="GO:0000270">
    <property type="term" value="P:peptidoglycan metabolic process"/>
    <property type="evidence" value="ECO:0007669"/>
    <property type="project" value="UniProtKB-UniRule"/>
</dbReference>
<evidence type="ECO:0000259" key="6">
    <source>
        <dbReference type="PROSITE" id="PS51724"/>
    </source>
</evidence>
<evidence type="ECO:0000256" key="2">
    <source>
        <dbReference type="ARBA" id="ARBA00023239"/>
    </source>
</evidence>
<dbReference type="GO" id="GO:0042834">
    <property type="term" value="F:peptidoglycan binding"/>
    <property type="evidence" value="ECO:0007669"/>
    <property type="project" value="InterPro"/>
</dbReference>
<dbReference type="HAMAP" id="MF_02071">
    <property type="entry name" value="RlpA"/>
    <property type="match status" value="1"/>
</dbReference>
<dbReference type="PANTHER" id="PTHR34183">
    <property type="entry name" value="ENDOLYTIC PEPTIDOGLYCAN TRANSGLYCOSYLASE RLPA"/>
    <property type="match status" value="1"/>
</dbReference>
<comment type="caution">
    <text evidence="7">The sequence shown here is derived from an EMBL/GenBank/DDBJ whole genome shotgun (WGS) entry which is preliminary data.</text>
</comment>
<dbReference type="Gene3D" id="3.30.70.1070">
    <property type="entry name" value="Sporulation related repeat"/>
    <property type="match status" value="1"/>
</dbReference>
<dbReference type="CDD" id="cd22268">
    <property type="entry name" value="DPBB_RlpA-like"/>
    <property type="match status" value="1"/>
</dbReference>
<dbReference type="PANTHER" id="PTHR34183:SF8">
    <property type="entry name" value="ENDOLYTIC PEPTIDOGLYCAN TRANSGLYCOSYLASE RLPA-RELATED"/>
    <property type="match status" value="1"/>
</dbReference>
<dbReference type="SUPFAM" id="SSF110997">
    <property type="entry name" value="Sporulation related repeat"/>
    <property type="match status" value="1"/>
</dbReference>
<dbReference type="AlphaFoldDB" id="A0A1C2IE38"/>
<comment type="similarity">
    <text evidence="4 5">Belongs to the RlpA family.</text>
</comment>
<evidence type="ECO:0000256" key="5">
    <source>
        <dbReference type="RuleBase" id="RU003495"/>
    </source>
</evidence>
<name>A0A1C2IE38_ACITH</name>
<dbReference type="RefSeq" id="WP_065973525.1">
    <property type="nucleotide sequence ID" value="NZ_LWRY01000044.1"/>
</dbReference>
<comment type="subcellular location">
    <subcellularLocation>
        <location evidence="4">Cell membrane</location>
        <topology evidence="4">Lipid-anchor</topology>
    </subcellularLocation>
</comment>
<evidence type="ECO:0000313" key="8">
    <source>
        <dbReference type="Proteomes" id="UP000095008"/>
    </source>
</evidence>
<dbReference type="OrthoDB" id="9779128at2"/>
<dbReference type="GO" id="GO:0005886">
    <property type="term" value="C:plasma membrane"/>
    <property type="evidence" value="ECO:0007669"/>
    <property type="project" value="UniProtKB-SubCell"/>
</dbReference>
<keyword evidence="4" id="KW-0472">Membrane</keyword>
<dbReference type="Proteomes" id="UP000095008">
    <property type="component" value="Unassembled WGS sequence"/>
</dbReference>
<protein>
    <recommendedName>
        <fullName evidence="4">Endolytic peptidoglycan transglycosylase RlpA</fullName>
        <ecNumber evidence="4">4.2.2.-</ecNumber>
    </recommendedName>
</protein>
<dbReference type="InterPro" id="IPR036908">
    <property type="entry name" value="RlpA-like_sf"/>
</dbReference>
<organism evidence="7 8">
    <name type="scientific">Acidithiobacillus thiooxidans</name>
    <name type="common">Thiobacillus thiooxidans</name>
    <dbReference type="NCBI Taxonomy" id="930"/>
    <lineage>
        <taxon>Bacteria</taxon>
        <taxon>Pseudomonadati</taxon>
        <taxon>Pseudomonadota</taxon>
        <taxon>Acidithiobacillia</taxon>
        <taxon>Acidithiobacillales</taxon>
        <taxon>Acidithiobacillaceae</taxon>
        <taxon>Acidithiobacillus</taxon>
    </lineage>
</organism>
<evidence type="ECO:0000256" key="4">
    <source>
        <dbReference type="HAMAP-Rule" id="MF_02071"/>
    </source>
</evidence>
<feature type="domain" description="SPOR" evidence="6">
    <location>
        <begin position="193"/>
        <end position="273"/>
    </location>
</feature>
<dbReference type="InterPro" id="IPR036680">
    <property type="entry name" value="SPOR-like_sf"/>
</dbReference>
<sequence length="273" mass="28959">MIKPVVHLLYGVLSITALLISGCAGVSQKATQGNLPAQAASASCSAPTPNLRAAYNRSYQIHGSLYHPLQSAAGYNVRGLASWYGWESGSKTSMGTPFRPRAYTAASRDLPLPTCARVTNLSNGRSIVVLVNDRGPFVDGRSMDLSYGAASALGMTRQGTAAVQIVALAPSSITPTGVNNSEASPTTMHTQEIQGPTQTYLQTGTFKVLNHATLERNRLYAAGFRDVLVVPGLVKGQQYYKVQVGPLPDGVAAVQAVAAMKKMGFHDFYPVEQ</sequence>
<dbReference type="GO" id="GO:0008932">
    <property type="term" value="F:lytic endotransglycosylase activity"/>
    <property type="evidence" value="ECO:0007669"/>
    <property type="project" value="UniProtKB-UniRule"/>
</dbReference>
<gene>
    <name evidence="4" type="primary">rlpA</name>
    <name evidence="7" type="ORF">A6M23_06660</name>
</gene>
<keyword evidence="4" id="KW-1003">Cell membrane</keyword>
<keyword evidence="1" id="KW-0732">Signal</keyword>
<dbReference type="Pfam" id="PF03330">
    <property type="entry name" value="DPBB_1"/>
    <property type="match status" value="1"/>
</dbReference>
<dbReference type="EC" id="4.2.2.-" evidence="4"/>
<dbReference type="GO" id="GO:0071555">
    <property type="term" value="P:cell wall organization"/>
    <property type="evidence" value="ECO:0007669"/>
    <property type="project" value="UniProtKB-KW"/>
</dbReference>
<dbReference type="SUPFAM" id="SSF50685">
    <property type="entry name" value="Barwin-like endoglucanases"/>
    <property type="match status" value="1"/>
</dbReference>
<keyword evidence="2 4" id="KW-0456">Lyase</keyword>
<dbReference type="PROSITE" id="PS51257">
    <property type="entry name" value="PROKAR_LIPOPROTEIN"/>
    <property type="match status" value="1"/>
</dbReference>
<reference evidence="7" key="1">
    <citation type="journal article" date="2016" name="Int. J. Mol. Sci.">
        <title>Comparative genomics of the extreme acidophile Acidithiobacillus thiooxidans reveals intraspecific divergence and niche adaptation.</title>
        <authorList>
            <person name="Zhang X."/>
            <person name="Feng X."/>
            <person name="Tao J."/>
            <person name="Ma L."/>
            <person name="Xiao Y."/>
            <person name="Liang Y."/>
            <person name="Liu X."/>
            <person name="Yin H."/>
        </authorList>
    </citation>
    <scope>NUCLEOTIDE SEQUENCE [LARGE SCALE GENOMIC DNA]</scope>
    <source>
        <strain evidence="7">DXS-W</strain>
    </source>
</reference>
<keyword evidence="8" id="KW-1185">Reference proteome</keyword>
<accession>A0A1C2IE38</accession>
<keyword evidence="3 4" id="KW-0961">Cell wall biogenesis/degradation</keyword>
<evidence type="ECO:0000256" key="1">
    <source>
        <dbReference type="ARBA" id="ARBA00022729"/>
    </source>
</evidence>
<proteinExistence type="inferred from homology"/>
<dbReference type="InterPro" id="IPR009009">
    <property type="entry name" value="RlpA-like_DPBB"/>
</dbReference>
<dbReference type="PROSITE" id="PS51724">
    <property type="entry name" value="SPOR"/>
    <property type="match status" value="1"/>
</dbReference>
<dbReference type="InterPro" id="IPR007730">
    <property type="entry name" value="SPOR-like_dom"/>
</dbReference>
<dbReference type="NCBIfam" id="TIGR00413">
    <property type="entry name" value="rlpA"/>
    <property type="match status" value="1"/>
</dbReference>
<keyword evidence="4" id="KW-0449">Lipoprotein</keyword>
<dbReference type="Gene3D" id="2.40.40.10">
    <property type="entry name" value="RlpA-like domain"/>
    <property type="match status" value="1"/>
</dbReference>
<dbReference type="InterPro" id="IPR034718">
    <property type="entry name" value="RlpA"/>
</dbReference>
<evidence type="ECO:0000256" key="3">
    <source>
        <dbReference type="ARBA" id="ARBA00023316"/>
    </source>
</evidence>
<dbReference type="Pfam" id="PF05036">
    <property type="entry name" value="SPOR"/>
    <property type="match status" value="1"/>
</dbReference>
<dbReference type="InterPro" id="IPR012997">
    <property type="entry name" value="RplA"/>
</dbReference>
<keyword evidence="4" id="KW-0564">Palmitate</keyword>
<dbReference type="EMBL" id="LWRY01000044">
    <property type="protein sequence ID" value="OCX74241.1"/>
    <property type="molecule type" value="Genomic_DNA"/>
</dbReference>